<dbReference type="EMBL" id="BAAANF010000010">
    <property type="protein sequence ID" value="GAA1685462.1"/>
    <property type="molecule type" value="Genomic_DNA"/>
</dbReference>
<gene>
    <name evidence="1" type="ORF">GCM10009745_32450</name>
</gene>
<evidence type="ECO:0000313" key="1">
    <source>
        <dbReference type="EMBL" id="GAA1685462.1"/>
    </source>
</evidence>
<reference evidence="2" key="1">
    <citation type="journal article" date="2019" name="Int. J. Syst. Evol. Microbiol.">
        <title>The Global Catalogue of Microorganisms (GCM) 10K type strain sequencing project: providing services to taxonomists for standard genome sequencing and annotation.</title>
        <authorList>
            <consortium name="The Broad Institute Genomics Platform"/>
            <consortium name="The Broad Institute Genome Sequencing Center for Infectious Disease"/>
            <person name="Wu L."/>
            <person name="Ma J."/>
        </authorList>
    </citation>
    <scope>NUCLEOTIDE SEQUENCE [LARGE SCALE GENOMIC DNA]</scope>
    <source>
        <strain evidence="2">JCM 14307</strain>
    </source>
</reference>
<keyword evidence="2" id="KW-1185">Reference proteome</keyword>
<name>A0ABP4TCU6_9ACTN</name>
<comment type="caution">
    <text evidence="1">The sequence shown here is derived from an EMBL/GenBank/DDBJ whole genome shotgun (WGS) entry which is preliminary data.</text>
</comment>
<evidence type="ECO:0000313" key="2">
    <source>
        <dbReference type="Proteomes" id="UP001500280"/>
    </source>
</evidence>
<accession>A0ABP4TCU6</accession>
<proteinExistence type="predicted"/>
<sequence length="126" mass="13800">MGGDVTVNENYGRRYGYGLTSVDLSEMRARFRAVVQAPDVDVLYQAAVLSSCDVPRLIAEVERVAMRYADLVAACRAGVFFAIENGDADWMGSWQFVLDELPPVPVTHPLWSCRPPEDSGDSGGDD</sequence>
<protein>
    <submittedName>
        <fullName evidence="1">Uncharacterized protein</fullName>
    </submittedName>
</protein>
<organism evidence="1 2">
    <name type="scientific">Kribbella yunnanensis</name>
    <dbReference type="NCBI Taxonomy" id="190194"/>
    <lineage>
        <taxon>Bacteria</taxon>
        <taxon>Bacillati</taxon>
        <taxon>Actinomycetota</taxon>
        <taxon>Actinomycetes</taxon>
        <taxon>Propionibacteriales</taxon>
        <taxon>Kribbellaceae</taxon>
        <taxon>Kribbella</taxon>
    </lineage>
</organism>
<dbReference type="Proteomes" id="UP001500280">
    <property type="component" value="Unassembled WGS sequence"/>
</dbReference>